<gene>
    <name evidence="5" type="ORF">DEO72_LG7g294</name>
</gene>
<dbReference type="Proteomes" id="UP000501690">
    <property type="component" value="Linkage Group LG7"/>
</dbReference>
<evidence type="ECO:0000256" key="2">
    <source>
        <dbReference type="ARBA" id="ARBA00023121"/>
    </source>
</evidence>
<dbReference type="PANTHER" id="PTHR23310:SF136">
    <property type="entry name" value="ACYL-COA-BINDING DOMAIN PROTEIN"/>
    <property type="match status" value="1"/>
</dbReference>
<dbReference type="InterPro" id="IPR035984">
    <property type="entry name" value="Acyl-CoA-binding_sf"/>
</dbReference>
<sequence length="414" mass="46015">MELLTVVDDFFVTASLALLLTFIVLKLVEVVNDIHATPKRHLAPQPIPPLSHAERFMVQRAQSESKLRFSTPVHYVTEYKIEKPTLEPLPQSKAVEIECEEATVEPVPPVQPAESKDTICCISPVQPATSSHIERVIEETTVEPVPSSEITVLSPVQAATCVGSEHKVEEAVVELDSNFVLESPVKSHTDIVVIEEIAETNEGTTQEFEEKRDVESVEDPCTEIEVSAVENGVKENDYNDDDDDDDDWEGIERSELEKEFMAATEFVANEGDRLENVGSNVKMELYGLHKVATEGPCREPQPMALKLSARAKWNAWQKLGSMNPEVAMEQYISLLSNKFPEWMKDTSTGISGDEPIKPEVSESAASDLSTTLSHQQLILANRELEQESYSEERSPLAGLTNDRISLLISLSNED</sequence>
<dbReference type="PANTHER" id="PTHR23310">
    <property type="entry name" value="ACYL-COA-BINDING PROTEIN, ACBP"/>
    <property type="match status" value="1"/>
</dbReference>
<dbReference type="InterPro" id="IPR000582">
    <property type="entry name" value="Acyl-CoA-binding_protein"/>
</dbReference>
<protein>
    <submittedName>
        <fullName evidence="5">Peroxisomal 3</fullName>
    </submittedName>
</protein>
<dbReference type="InterPro" id="IPR014352">
    <property type="entry name" value="FERM/acyl-CoA-bd_prot_sf"/>
</dbReference>
<proteinExistence type="inferred from homology"/>
<dbReference type="SUPFAM" id="SSF47027">
    <property type="entry name" value="Acyl-CoA binding protein"/>
    <property type="match status" value="1"/>
</dbReference>
<dbReference type="AlphaFoldDB" id="A0A4D6MCB3"/>
<feature type="domain" description="ACB" evidence="4">
    <location>
        <begin position="256"/>
        <end position="344"/>
    </location>
</feature>
<keyword evidence="3" id="KW-0472">Membrane</keyword>
<evidence type="ECO:0000313" key="6">
    <source>
        <dbReference type="Proteomes" id="UP000501690"/>
    </source>
</evidence>
<keyword evidence="3" id="KW-1133">Transmembrane helix</keyword>
<dbReference type="EMBL" id="CP039351">
    <property type="protein sequence ID" value="QCD99015.1"/>
    <property type="molecule type" value="Genomic_DNA"/>
</dbReference>
<dbReference type="GO" id="GO:0006631">
    <property type="term" value="P:fatty acid metabolic process"/>
    <property type="evidence" value="ECO:0007669"/>
    <property type="project" value="TreeGrafter"/>
</dbReference>
<evidence type="ECO:0000313" key="5">
    <source>
        <dbReference type="EMBL" id="QCD99015.1"/>
    </source>
</evidence>
<keyword evidence="6" id="KW-1185">Reference proteome</keyword>
<dbReference type="PROSITE" id="PS51228">
    <property type="entry name" value="ACB_2"/>
    <property type="match status" value="1"/>
</dbReference>
<comment type="similarity">
    <text evidence="1">Belongs to the ACBP family.</text>
</comment>
<evidence type="ECO:0000256" key="3">
    <source>
        <dbReference type="SAM" id="Phobius"/>
    </source>
</evidence>
<name>A0A4D6MCB3_VIGUN</name>
<evidence type="ECO:0000259" key="4">
    <source>
        <dbReference type="PROSITE" id="PS51228"/>
    </source>
</evidence>
<dbReference type="Gene3D" id="1.20.80.10">
    <property type="match status" value="1"/>
</dbReference>
<keyword evidence="2" id="KW-0446">Lipid-binding</keyword>
<keyword evidence="3" id="KW-0812">Transmembrane</keyword>
<reference evidence="5 6" key="1">
    <citation type="submission" date="2019-04" db="EMBL/GenBank/DDBJ databases">
        <title>An improved genome assembly and genetic linkage map for asparagus bean, Vigna unguiculata ssp. sesquipedialis.</title>
        <authorList>
            <person name="Xia Q."/>
            <person name="Zhang R."/>
            <person name="Dong Y."/>
        </authorList>
    </citation>
    <scope>NUCLEOTIDE SEQUENCE [LARGE SCALE GENOMIC DNA]</scope>
    <source>
        <tissue evidence="5">Leaf</tissue>
    </source>
</reference>
<organism evidence="5 6">
    <name type="scientific">Vigna unguiculata</name>
    <name type="common">Cowpea</name>
    <dbReference type="NCBI Taxonomy" id="3917"/>
    <lineage>
        <taxon>Eukaryota</taxon>
        <taxon>Viridiplantae</taxon>
        <taxon>Streptophyta</taxon>
        <taxon>Embryophyta</taxon>
        <taxon>Tracheophyta</taxon>
        <taxon>Spermatophyta</taxon>
        <taxon>Magnoliopsida</taxon>
        <taxon>eudicotyledons</taxon>
        <taxon>Gunneridae</taxon>
        <taxon>Pentapetalae</taxon>
        <taxon>rosids</taxon>
        <taxon>fabids</taxon>
        <taxon>Fabales</taxon>
        <taxon>Fabaceae</taxon>
        <taxon>Papilionoideae</taxon>
        <taxon>50 kb inversion clade</taxon>
        <taxon>NPAAA clade</taxon>
        <taxon>indigoferoid/millettioid clade</taxon>
        <taxon>Phaseoleae</taxon>
        <taxon>Vigna</taxon>
    </lineage>
</organism>
<dbReference type="GO" id="GO:0000062">
    <property type="term" value="F:fatty-acyl-CoA binding"/>
    <property type="evidence" value="ECO:0007669"/>
    <property type="project" value="InterPro"/>
</dbReference>
<accession>A0A4D6MCB3</accession>
<feature type="transmembrane region" description="Helical" evidence="3">
    <location>
        <begin position="12"/>
        <end position="31"/>
    </location>
</feature>
<evidence type="ECO:0000256" key="1">
    <source>
        <dbReference type="ARBA" id="ARBA00005567"/>
    </source>
</evidence>
<dbReference type="Pfam" id="PF00887">
    <property type="entry name" value="ACBP"/>
    <property type="match status" value="1"/>
</dbReference>